<sequence>MKKICKQFGFLVFCSLTVLTGVEAQEIEPKQEINIDDLGDVSDDFQEYFFEALRQKAITNYDKAIEALEKCLKINPSASYIHFELGKNYLKLKQYQNAQEGFEKVLQAKPNDKYVLELLFEVYFSQRKYKESVAVLEKLVVHNPLFKEQLANMYFLEKRYDDALSALDELDDEFGADSYRNKLRDRIHARINNKSGQIARLENKIKEQPNSERNYINLIYLYSKNNQKEKAYETAKELLKKKPDSELVHLALYKFYLEDNKVDESVNSMKVVLASKEMDVDSKQKVLNDFLDFVSKNPSYESELIETSLAFSEEEKSQKIFKEIGNYFFGQDKKELALNFYEKGMTDNFEDFDLLKRMLLLQLDLGRYEKAKEGSAIAIEMFPSQPILYLVNGVSLLHLEEAKTAVEILSQGMDYIIDDVKMESDFYLQMGIAYGKLGESAKANKYKKKSEEIQNKS</sequence>
<dbReference type="Gene3D" id="1.25.40.10">
    <property type="entry name" value="Tetratricopeptide repeat domain"/>
    <property type="match status" value="3"/>
</dbReference>
<dbReference type="Pfam" id="PF14559">
    <property type="entry name" value="TPR_19"/>
    <property type="match status" value="1"/>
</dbReference>
<dbReference type="Proteomes" id="UP001597459">
    <property type="component" value="Unassembled WGS sequence"/>
</dbReference>
<keyword evidence="1" id="KW-0677">Repeat</keyword>
<evidence type="ECO:0000256" key="4">
    <source>
        <dbReference type="SAM" id="Coils"/>
    </source>
</evidence>
<feature type="chain" id="PRO_5046401423" evidence="5">
    <location>
        <begin position="25"/>
        <end position="457"/>
    </location>
</feature>
<keyword evidence="5" id="KW-0732">Signal</keyword>
<evidence type="ECO:0000256" key="2">
    <source>
        <dbReference type="ARBA" id="ARBA00022803"/>
    </source>
</evidence>
<keyword evidence="7" id="KW-1185">Reference proteome</keyword>
<dbReference type="Pfam" id="PF13432">
    <property type="entry name" value="TPR_16"/>
    <property type="match status" value="1"/>
</dbReference>
<feature type="repeat" description="TPR" evidence="3">
    <location>
        <begin position="45"/>
        <end position="78"/>
    </location>
</feature>
<keyword evidence="4" id="KW-0175">Coiled coil</keyword>
<protein>
    <submittedName>
        <fullName evidence="6">Tetratricopeptide repeat protein</fullName>
    </submittedName>
</protein>
<reference evidence="7" key="1">
    <citation type="journal article" date="2019" name="Int. J. Syst. Evol. Microbiol.">
        <title>The Global Catalogue of Microorganisms (GCM) 10K type strain sequencing project: providing services to taxonomists for standard genome sequencing and annotation.</title>
        <authorList>
            <consortium name="The Broad Institute Genomics Platform"/>
            <consortium name="The Broad Institute Genome Sequencing Center for Infectious Disease"/>
            <person name="Wu L."/>
            <person name="Ma J."/>
        </authorList>
    </citation>
    <scope>NUCLEOTIDE SEQUENCE [LARGE SCALE GENOMIC DNA]</scope>
    <source>
        <strain evidence="7">KCTC 42423</strain>
    </source>
</reference>
<gene>
    <name evidence="6" type="ORF">ACFSTE_05805</name>
</gene>
<proteinExistence type="predicted"/>
<dbReference type="SMART" id="SM00028">
    <property type="entry name" value="TPR"/>
    <property type="match status" value="6"/>
</dbReference>
<evidence type="ECO:0000313" key="6">
    <source>
        <dbReference type="EMBL" id="MFD2590338.1"/>
    </source>
</evidence>
<feature type="coiled-coil region" evidence="4">
    <location>
        <begin position="153"/>
        <end position="204"/>
    </location>
</feature>
<dbReference type="SUPFAM" id="SSF48452">
    <property type="entry name" value="TPR-like"/>
    <property type="match status" value="3"/>
</dbReference>
<dbReference type="InterPro" id="IPR019734">
    <property type="entry name" value="TPR_rpt"/>
</dbReference>
<dbReference type="PANTHER" id="PTHR44943">
    <property type="entry name" value="CELLULOSE SYNTHASE OPERON PROTEIN C"/>
    <property type="match status" value="1"/>
</dbReference>
<evidence type="ECO:0000256" key="3">
    <source>
        <dbReference type="PROSITE-ProRule" id="PRU00339"/>
    </source>
</evidence>
<name>A0ABW5N550_9FLAO</name>
<feature type="repeat" description="TPR" evidence="3">
    <location>
        <begin position="79"/>
        <end position="112"/>
    </location>
</feature>
<organism evidence="6 7">
    <name type="scientific">Aquimarina hainanensis</name>
    <dbReference type="NCBI Taxonomy" id="1578017"/>
    <lineage>
        <taxon>Bacteria</taxon>
        <taxon>Pseudomonadati</taxon>
        <taxon>Bacteroidota</taxon>
        <taxon>Flavobacteriia</taxon>
        <taxon>Flavobacteriales</taxon>
        <taxon>Flavobacteriaceae</taxon>
        <taxon>Aquimarina</taxon>
    </lineage>
</organism>
<feature type="signal peptide" evidence="5">
    <location>
        <begin position="1"/>
        <end position="24"/>
    </location>
</feature>
<evidence type="ECO:0000313" key="7">
    <source>
        <dbReference type="Proteomes" id="UP001597459"/>
    </source>
</evidence>
<dbReference type="PANTHER" id="PTHR44943:SF8">
    <property type="entry name" value="TPR REPEAT-CONTAINING PROTEIN MJ0263"/>
    <property type="match status" value="1"/>
</dbReference>
<evidence type="ECO:0000256" key="1">
    <source>
        <dbReference type="ARBA" id="ARBA00022737"/>
    </source>
</evidence>
<evidence type="ECO:0000256" key="5">
    <source>
        <dbReference type="SAM" id="SignalP"/>
    </source>
</evidence>
<accession>A0ABW5N550</accession>
<comment type="caution">
    <text evidence="6">The sequence shown here is derived from an EMBL/GenBank/DDBJ whole genome shotgun (WGS) entry which is preliminary data.</text>
</comment>
<dbReference type="PROSITE" id="PS50005">
    <property type="entry name" value="TPR"/>
    <property type="match status" value="2"/>
</dbReference>
<dbReference type="RefSeq" id="WP_176028243.1">
    <property type="nucleotide sequence ID" value="NZ_JBHSJV010000001.1"/>
</dbReference>
<dbReference type="InterPro" id="IPR011990">
    <property type="entry name" value="TPR-like_helical_dom_sf"/>
</dbReference>
<keyword evidence="2 3" id="KW-0802">TPR repeat</keyword>
<dbReference type="EMBL" id="JBHULX010000004">
    <property type="protein sequence ID" value="MFD2590338.1"/>
    <property type="molecule type" value="Genomic_DNA"/>
</dbReference>
<dbReference type="InterPro" id="IPR051685">
    <property type="entry name" value="Ycf3/AcsC/BcsC/TPR_MFPF"/>
</dbReference>